<feature type="transmembrane region" description="Helical" evidence="1">
    <location>
        <begin position="47"/>
        <end position="66"/>
    </location>
</feature>
<dbReference type="STRING" id="39495.SAMN02745111_01232"/>
<name>A0A1T4VMF3_9FIRM</name>
<dbReference type="OrthoDB" id="1779588at2"/>
<dbReference type="Proteomes" id="UP000190814">
    <property type="component" value="Unassembled WGS sequence"/>
</dbReference>
<reference evidence="3 4" key="1">
    <citation type="submission" date="2017-02" db="EMBL/GenBank/DDBJ databases">
        <authorList>
            <person name="Peterson S.W."/>
        </authorList>
    </citation>
    <scope>NUCLEOTIDE SEQUENCE [LARGE SCALE GENOMIC DNA]</scope>
    <source>
        <strain evidence="3 4">ATCC 35992</strain>
    </source>
</reference>
<dbReference type="GO" id="GO:0016020">
    <property type="term" value="C:membrane"/>
    <property type="evidence" value="ECO:0007669"/>
    <property type="project" value="InterPro"/>
</dbReference>
<feature type="transmembrane region" description="Helical" evidence="1">
    <location>
        <begin position="198"/>
        <end position="217"/>
    </location>
</feature>
<gene>
    <name evidence="3" type="ORF">SAMN02745111_01232</name>
</gene>
<protein>
    <submittedName>
        <fullName evidence="3">Type IV leader peptidase family protein</fullName>
    </submittedName>
</protein>
<keyword evidence="4" id="KW-1185">Reference proteome</keyword>
<sequence length="218" mass="24201">MRDVLIASGSGVILGIIFYFLAIYQVSVRAQFTDADTVKKIKDRRWMIVWIVILIVIYNLIFLTGQNMWMKAMFSLFVAMAFNVSAVDIALRRIPNALLLGMMLLKIADIVIGGVYGKSNVIETLFYTVISMIAIYILCTLPSIVGITMGAGDIKYCSVLGFVFGIVGFAQAMIVMSILLVFYWMYLKKTKTGNMKTATPMGPFLSIGALLPIFIILC</sequence>
<dbReference type="Gene3D" id="1.20.120.1220">
    <property type="match status" value="1"/>
</dbReference>
<accession>A0A1T4VMF3</accession>
<dbReference type="Pfam" id="PF01478">
    <property type="entry name" value="Peptidase_A24"/>
    <property type="match status" value="1"/>
</dbReference>
<feature type="transmembrane region" description="Helical" evidence="1">
    <location>
        <begin position="98"/>
        <end position="119"/>
    </location>
</feature>
<evidence type="ECO:0000259" key="2">
    <source>
        <dbReference type="Pfam" id="PF01478"/>
    </source>
</evidence>
<dbReference type="GO" id="GO:0004190">
    <property type="term" value="F:aspartic-type endopeptidase activity"/>
    <property type="evidence" value="ECO:0007669"/>
    <property type="project" value="InterPro"/>
</dbReference>
<feature type="domain" description="Prepilin type IV endopeptidase peptidase" evidence="2">
    <location>
        <begin position="76"/>
        <end position="184"/>
    </location>
</feature>
<keyword evidence="1" id="KW-0472">Membrane</keyword>
<feature type="transmembrane region" description="Helical" evidence="1">
    <location>
        <begin position="6"/>
        <end position="26"/>
    </location>
</feature>
<feature type="transmembrane region" description="Helical" evidence="1">
    <location>
        <begin position="125"/>
        <end position="147"/>
    </location>
</feature>
<organism evidence="3 4">
    <name type="scientific">Eubacterium uniforme</name>
    <dbReference type="NCBI Taxonomy" id="39495"/>
    <lineage>
        <taxon>Bacteria</taxon>
        <taxon>Bacillati</taxon>
        <taxon>Bacillota</taxon>
        <taxon>Clostridia</taxon>
        <taxon>Eubacteriales</taxon>
        <taxon>Eubacteriaceae</taxon>
        <taxon>Eubacterium</taxon>
    </lineage>
</organism>
<evidence type="ECO:0000256" key="1">
    <source>
        <dbReference type="SAM" id="Phobius"/>
    </source>
</evidence>
<feature type="transmembrane region" description="Helical" evidence="1">
    <location>
        <begin position="72"/>
        <end position="91"/>
    </location>
</feature>
<dbReference type="RefSeq" id="WP_078766101.1">
    <property type="nucleotide sequence ID" value="NZ_FUXZ01000007.1"/>
</dbReference>
<dbReference type="InterPro" id="IPR000045">
    <property type="entry name" value="Prepilin_IV_endopep_pep"/>
</dbReference>
<proteinExistence type="predicted"/>
<evidence type="ECO:0000313" key="4">
    <source>
        <dbReference type="Proteomes" id="UP000190814"/>
    </source>
</evidence>
<dbReference type="AlphaFoldDB" id="A0A1T4VMF3"/>
<evidence type="ECO:0000313" key="3">
    <source>
        <dbReference type="EMBL" id="SKA66140.1"/>
    </source>
</evidence>
<dbReference type="EMBL" id="FUXZ01000007">
    <property type="protein sequence ID" value="SKA66140.1"/>
    <property type="molecule type" value="Genomic_DNA"/>
</dbReference>
<keyword evidence="1" id="KW-0812">Transmembrane</keyword>
<keyword evidence="1" id="KW-1133">Transmembrane helix</keyword>
<feature type="transmembrane region" description="Helical" evidence="1">
    <location>
        <begin position="159"/>
        <end position="186"/>
    </location>
</feature>